<gene>
    <name evidence="8" type="ORF">HUJ06_015865</name>
</gene>
<dbReference type="GO" id="GO:0009736">
    <property type="term" value="P:cytokinin-activated signaling pathway"/>
    <property type="evidence" value="ECO:0007669"/>
    <property type="project" value="UniProtKB-KW"/>
</dbReference>
<proteinExistence type="inferred from homology"/>
<evidence type="ECO:0000313" key="9">
    <source>
        <dbReference type="Proteomes" id="UP000607653"/>
    </source>
</evidence>
<organism evidence="8 9">
    <name type="scientific">Nelumbo nucifera</name>
    <name type="common">Sacred lotus</name>
    <dbReference type="NCBI Taxonomy" id="4432"/>
    <lineage>
        <taxon>Eukaryota</taxon>
        <taxon>Viridiplantae</taxon>
        <taxon>Streptophyta</taxon>
        <taxon>Embryophyta</taxon>
        <taxon>Tracheophyta</taxon>
        <taxon>Spermatophyta</taxon>
        <taxon>Magnoliopsida</taxon>
        <taxon>Proteales</taxon>
        <taxon>Nelumbonaceae</taxon>
        <taxon>Nelumbo</taxon>
    </lineage>
</organism>
<evidence type="ECO:0000256" key="7">
    <source>
        <dbReference type="SAM" id="MobiDB-lite"/>
    </source>
</evidence>
<keyword evidence="5" id="KW-0539">Nucleus</keyword>
<protein>
    <submittedName>
        <fullName evidence="8">Uncharacterized protein</fullName>
    </submittedName>
</protein>
<evidence type="ECO:0000256" key="6">
    <source>
        <dbReference type="ARBA" id="ARBA00024199"/>
    </source>
</evidence>
<name>A0A822Z925_NELNU</name>
<feature type="region of interest" description="Disordered" evidence="7">
    <location>
        <begin position="50"/>
        <end position="70"/>
    </location>
</feature>
<dbReference type="PANTHER" id="PTHR33347:SF1">
    <property type="entry name" value="PROTEIN SOB FIVE-LIKE 5"/>
    <property type="match status" value="1"/>
</dbReference>
<dbReference type="AlphaFoldDB" id="A0A822Z925"/>
<evidence type="ECO:0000256" key="2">
    <source>
        <dbReference type="ARBA" id="ARBA00022490"/>
    </source>
</evidence>
<evidence type="ECO:0000256" key="4">
    <source>
        <dbReference type="ARBA" id="ARBA00022864"/>
    </source>
</evidence>
<keyword evidence="9" id="KW-1185">Reference proteome</keyword>
<dbReference type="EMBL" id="DUZY01000005">
    <property type="protein sequence ID" value="DAD41542.1"/>
    <property type="molecule type" value="Genomic_DNA"/>
</dbReference>
<evidence type="ECO:0000256" key="5">
    <source>
        <dbReference type="ARBA" id="ARBA00023242"/>
    </source>
</evidence>
<feature type="compositionally biased region" description="Low complexity" evidence="7">
    <location>
        <begin position="112"/>
        <end position="121"/>
    </location>
</feature>
<accession>A0A822Z925</accession>
<dbReference type="Proteomes" id="UP000607653">
    <property type="component" value="Unassembled WGS sequence"/>
</dbReference>
<dbReference type="InterPro" id="IPR044670">
    <property type="entry name" value="SOFL"/>
</dbReference>
<comment type="subcellular location">
    <subcellularLocation>
        <location evidence="1">Cytoplasm</location>
    </subcellularLocation>
</comment>
<dbReference type="PANTHER" id="PTHR33347">
    <property type="entry name" value="OSJNBA0091C07.3 PROTEIN"/>
    <property type="match status" value="1"/>
</dbReference>
<feature type="region of interest" description="Disordered" evidence="7">
    <location>
        <begin position="100"/>
        <end position="129"/>
    </location>
</feature>
<comment type="caution">
    <text evidence="8">The sequence shown here is derived from an EMBL/GenBank/DDBJ whole genome shotgun (WGS) entry which is preliminary data.</text>
</comment>
<keyword evidence="2" id="KW-0963">Cytoplasm</keyword>
<evidence type="ECO:0000313" key="8">
    <source>
        <dbReference type="EMBL" id="DAD41542.1"/>
    </source>
</evidence>
<evidence type="ECO:0000256" key="3">
    <source>
        <dbReference type="ARBA" id="ARBA00022712"/>
    </source>
</evidence>
<dbReference type="GO" id="GO:0005737">
    <property type="term" value="C:cytoplasm"/>
    <property type="evidence" value="ECO:0007669"/>
    <property type="project" value="UniProtKB-SubCell"/>
</dbReference>
<keyword evidence="4" id="KW-0932">Cytokinin signaling pathway</keyword>
<reference evidence="8 9" key="1">
    <citation type="journal article" date="2020" name="Mol. Biol. Evol.">
        <title>Distinct Expression and Methylation Patterns for Genes with Different Fates following a Single Whole-Genome Duplication in Flowering Plants.</title>
        <authorList>
            <person name="Shi T."/>
            <person name="Rahmani R.S."/>
            <person name="Gugger P.F."/>
            <person name="Wang M."/>
            <person name="Li H."/>
            <person name="Zhang Y."/>
            <person name="Li Z."/>
            <person name="Wang Q."/>
            <person name="Van de Peer Y."/>
            <person name="Marchal K."/>
            <person name="Chen J."/>
        </authorList>
    </citation>
    <scope>NUCLEOTIDE SEQUENCE [LARGE SCALE GENOMIC DNA]</scope>
    <source>
        <tissue evidence="8">Leaf</tissue>
    </source>
</reference>
<dbReference type="GO" id="GO:0009691">
    <property type="term" value="P:cytokinin biosynthetic process"/>
    <property type="evidence" value="ECO:0007669"/>
    <property type="project" value="UniProtKB-KW"/>
</dbReference>
<keyword evidence="3" id="KW-0203">Cytokinin biosynthesis</keyword>
<evidence type="ECO:0000256" key="1">
    <source>
        <dbReference type="ARBA" id="ARBA00004496"/>
    </source>
</evidence>
<comment type="similarity">
    <text evidence="6">Belongs to the SOFL plant protein family.</text>
</comment>
<sequence length="213" mass="24092">MNGLASECSSGCESGWTMYLDHSLSADPCKRGCEFGDEIAFFGQDFMEKEAKEEDEEEDLSMVSDASSGPPHFQEDEVYCDENGCFCSASSDAALVKTSVKRRKIDQREQQQHQQQQQQQHPSFLDDTASSPLFDFSKNNFTLSDNQASMDNLCDFSQAFSATRFEGTPEFQKQFGFLQSSQVSSSENYFRKNETLAIVNRDHAEKPINWKTI</sequence>